<dbReference type="CDD" id="cd00130">
    <property type="entry name" value="PAS"/>
    <property type="match status" value="1"/>
</dbReference>
<dbReference type="SMART" id="SM00091">
    <property type="entry name" value="PAS"/>
    <property type="match status" value="1"/>
</dbReference>
<feature type="domain" description="PAS" evidence="2">
    <location>
        <begin position="42"/>
        <end position="114"/>
    </location>
</feature>
<evidence type="ECO:0000259" key="2">
    <source>
        <dbReference type="PROSITE" id="PS50112"/>
    </source>
</evidence>
<gene>
    <name evidence="3" type="ORF">S12H4_02895</name>
</gene>
<dbReference type="Gene3D" id="3.30.450.20">
    <property type="entry name" value="PAS domain"/>
    <property type="match status" value="1"/>
</dbReference>
<evidence type="ECO:0000256" key="1">
    <source>
        <dbReference type="SAM" id="Coils"/>
    </source>
</evidence>
<feature type="coiled-coil region" evidence="1">
    <location>
        <begin position="1"/>
        <end position="35"/>
    </location>
</feature>
<dbReference type="PROSITE" id="PS50112">
    <property type="entry name" value="PAS"/>
    <property type="match status" value="1"/>
</dbReference>
<dbReference type="InterPro" id="IPR000014">
    <property type="entry name" value="PAS"/>
</dbReference>
<dbReference type="InterPro" id="IPR013655">
    <property type="entry name" value="PAS_fold_3"/>
</dbReference>
<dbReference type="SUPFAM" id="SSF55785">
    <property type="entry name" value="PYP-like sensor domain (PAS domain)"/>
    <property type="match status" value="1"/>
</dbReference>
<sequence>MKDRDKDKEQLQNELMELRKKITELERIKVSQKQTEEKLTKSEELYRLIAESTSDVISLHKFNLKATFTYISPSGKDISGYEFEELLAKSPFDFIHPDDKKKLFSVLKNYVKGKVKKLLTGKELPITKRIEYRFKDKEGNWRDFQSTGN</sequence>
<keyword evidence="1" id="KW-0175">Coiled coil</keyword>
<organism evidence="3">
    <name type="scientific">marine sediment metagenome</name>
    <dbReference type="NCBI Taxonomy" id="412755"/>
    <lineage>
        <taxon>unclassified sequences</taxon>
        <taxon>metagenomes</taxon>
        <taxon>ecological metagenomes</taxon>
    </lineage>
</organism>
<dbReference type="EMBL" id="BARW01000760">
    <property type="protein sequence ID" value="GAI69026.1"/>
    <property type="molecule type" value="Genomic_DNA"/>
</dbReference>
<name>X1RPY8_9ZZZZ</name>
<protein>
    <recommendedName>
        <fullName evidence="2">PAS domain-containing protein</fullName>
    </recommendedName>
</protein>
<evidence type="ECO:0000313" key="3">
    <source>
        <dbReference type="EMBL" id="GAI69026.1"/>
    </source>
</evidence>
<dbReference type="Pfam" id="PF08447">
    <property type="entry name" value="PAS_3"/>
    <property type="match status" value="1"/>
</dbReference>
<dbReference type="NCBIfam" id="TIGR00229">
    <property type="entry name" value="sensory_box"/>
    <property type="match status" value="1"/>
</dbReference>
<accession>X1RPY8</accession>
<proteinExistence type="predicted"/>
<feature type="non-terminal residue" evidence="3">
    <location>
        <position position="149"/>
    </location>
</feature>
<dbReference type="AlphaFoldDB" id="X1RPY8"/>
<dbReference type="InterPro" id="IPR035965">
    <property type="entry name" value="PAS-like_dom_sf"/>
</dbReference>
<reference evidence="3" key="1">
    <citation type="journal article" date="2014" name="Front. Microbiol.">
        <title>High frequency of phylogenetically diverse reductive dehalogenase-homologous genes in deep subseafloor sedimentary metagenomes.</title>
        <authorList>
            <person name="Kawai M."/>
            <person name="Futagami T."/>
            <person name="Toyoda A."/>
            <person name="Takaki Y."/>
            <person name="Nishi S."/>
            <person name="Hori S."/>
            <person name="Arai W."/>
            <person name="Tsubouchi T."/>
            <person name="Morono Y."/>
            <person name="Uchiyama I."/>
            <person name="Ito T."/>
            <person name="Fujiyama A."/>
            <person name="Inagaki F."/>
            <person name="Takami H."/>
        </authorList>
    </citation>
    <scope>NUCLEOTIDE SEQUENCE</scope>
    <source>
        <strain evidence="3">Expedition CK06-06</strain>
    </source>
</reference>
<comment type="caution">
    <text evidence="3">The sequence shown here is derived from an EMBL/GenBank/DDBJ whole genome shotgun (WGS) entry which is preliminary data.</text>
</comment>